<organism evidence="3 4">
    <name type="scientific">Phialocephala subalpina</name>
    <dbReference type="NCBI Taxonomy" id="576137"/>
    <lineage>
        <taxon>Eukaryota</taxon>
        <taxon>Fungi</taxon>
        <taxon>Dikarya</taxon>
        <taxon>Ascomycota</taxon>
        <taxon>Pezizomycotina</taxon>
        <taxon>Leotiomycetes</taxon>
        <taxon>Helotiales</taxon>
        <taxon>Mollisiaceae</taxon>
        <taxon>Phialocephala</taxon>
        <taxon>Phialocephala fortinii species complex</taxon>
    </lineage>
</organism>
<feature type="transmembrane region" description="Helical" evidence="2">
    <location>
        <begin position="33"/>
        <end position="57"/>
    </location>
</feature>
<keyword evidence="2" id="KW-0472">Membrane</keyword>
<keyword evidence="4" id="KW-1185">Reference proteome</keyword>
<evidence type="ECO:0000313" key="4">
    <source>
        <dbReference type="Proteomes" id="UP000184330"/>
    </source>
</evidence>
<feature type="compositionally biased region" description="Basic and acidic residues" evidence="1">
    <location>
        <begin position="110"/>
        <end position="119"/>
    </location>
</feature>
<feature type="compositionally biased region" description="Polar residues" evidence="1">
    <location>
        <begin position="77"/>
        <end position="93"/>
    </location>
</feature>
<evidence type="ECO:0000256" key="2">
    <source>
        <dbReference type="SAM" id="Phobius"/>
    </source>
</evidence>
<dbReference type="AlphaFoldDB" id="A0A1L7WTE6"/>
<sequence length="133" mass="14653">MDSDIETAVEVVKDGTSFFHYVRLSSQQVPGEIVGVVLGIIFGRLTVVGLLNFVIMLGDEKNKREKREEEGEKKRNAGTNTRPTGDVESGQTNRKIELVALQPRNVGNGDPRDEEERLSRCSTLRGIGAVNVL</sequence>
<gene>
    <name evidence="3" type="ORF">PAC_05919</name>
</gene>
<dbReference type="EMBL" id="FJOG01000007">
    <property type="protein sequence ID" value="CZR56031.1"/>
    <property type="molecule type" value="Genomic_DNA"/>
</dbReference>
<evidence type="ECO:0000313" key="3">
    <source>
        <dbReference type="EMBL" id="CZR56031.1"/>
    </source>
</evidence>
<proteinExistence type="predicted"/>
<keyword evidence="2" id="KW-0812">Transmembrane</keyword>
<name>A0A1L7WTE6_9HELO</name>
<dbReference type="Proteomes" id="UP000184330">
    <property type="component" value="Unassembled WGS sequence"/>
</dbReference>
<evidence type="ECO:0000256" key="1">
    <source>
        <dbReference type="SAM" id="MobiDB-lite"/>
    </source>
</evidence>
<feature type="compositionally biased region" description="Basic and acidic residues" evidence="1">
    <location>
        <begin position="62"/>
        <end position="75"/>
    </location>
</feature>
<keyword evidence="2" id="KW-1133">Transmembrane helix</keyword>
<reference evidence="3 4" key="1">
    <citation type="submission" date="2016-03" db="EMBL/GenBank/DDBJ databases">
        <authorList>
            <person name="Ploux O."/>
        </authorList>
    </citation>
    <scope>NUCLEOTIDE SEQUENCE [LARGE SCALE GENOMIC DNA]</scope>
    <source>
        <strain evidence="3 4">UAMH 11012</strain>
    </source>
</reference>
<protein>
    <submittedName>
        <fullName evidence="3">Uncharacterized protein</fullName>
    </submittedName>
</protein>
<accession>A0A1L7WTE6</accession>
<feature type="region of interest" description="Disordered" evidence="1">
    <location>
        <begin position="62"/>
        <end position="119"/>
    </location>
</feature>